<evidence type="ECO:0000313" key="2">
    <source>
        <dbReference type="Proteomes" id="UP001215598"/>
    </source>
</evidence>
<protein>
    <submittedName>
        <fullName evidence="1">Uncharacterized protein</fullName>
    </submittedName>
</protein>
<keyword evidence="2" id="KW-1185">Reference proteome</keyword>
<dbReference type="Proteomes" id="UP001215598">
    <property type="component" value="Unassembled WGS sequence"/>
</dbReference>
<dbReference type="AlphaFoldDB" id="A0AAD7ITY4"/>
<comment type="caution">
    <text evidence="1">The sequence shown here is derived from an EMBL/GenBank/DDBJ whole genome shotgun (WGS) entry which is preliminary data.</text>
</comment>
<sequence length="180" mass="18635">MRFGSDAPFGLSGFIVALGDRIQMLSLASRRTRPPVFSRGFLGIRPPDTLYIDNINPPLGNPFLLAPDTFTAVFQPGGNAVSCVFNNNAGTGEIVLSTWSALSQGILNICGSVGGSQNVVGLTGLLLSVQNAQVGFGQCGVQAEAVLAELGHPNDPSTLVVGTIATNGTILSVNKHSINN</sequence>
<organism evidence="1 2">
    <name type="scientific">Mycena metata</name>
    <dbReference type="NCBI Taxonomy" id="1033252"/>
    <lineage>
        <taxon>Eukaryota</taxon>
        <taxon>Fungi</taxon>
        <taxon>Dikarya</taxon>
        <taxon>Basidiomycota</taxon>
        <taxon>Agaricomycotina</taxon>
        <taxon>Agaricomycetes</taxon>
        <taxon>Agaricomycetidae</taxon>
        <taxon>Agaricales</taxon>
        <taxon>Marasmiineae</taxon>
        <taxon>Mycenaceae</taxon>
        <taxon>Mycena</taxon>
    </lineage>
</organism>
<accession>A0AAD7ITY4</accession>
<reference evidence="1" key="1">
    <citation type="submission" date="2023-03" db="EMBL/GenBank/DDBJ databases">
        <title>Massive genome expansion in bonnet fungi (Mycena s.s.) driven by repeated elements and novel gene families across ecological guilds.</title>
        <authorList>
            <consortium name="Lawrence Berkeley National Laboratory"/>
            <person name="Harder C.B."/>
            <person name="Miyauchi S."/>
            <person name="Viragh M."/>
            <person name="Kuo A."/>
            <person name="Thoen E."/>
            <person name="Andreopoulos B."/>
            <person name="Lu D."/>
            <person name="Skrede I."/>
            <person name="Drula E."/>
            <person name="Henrissat B."/>
            <person name="Morin E."/>
            <person name="Kohler A."/>
            <person name="Barry K."/>
            <person name="LaButti K."/>
            <person name="Morin E."/>
            <person name="Salamov A."/>
            <person name="Lipzen A."/>
            <person name="Mereny Z."/>
            <person name="Hegedus B."/>
            <person name="Baldrian P."/>
            <person name="Stursova M."/>
            <person name="Weitz H."/>
            <person name="Taylor A."/>
            <person name="Grigoriev I.V."/>
            <person name="Nagy L.G."/>
            <person name="Martin F."/>
            <person name="Kauserud H."/>
        </authorList>
    </citation>
    <scope>NUCLEOTIDE SEQUENCE</scope>
    <source>
        <strain evidence="1">CBHHK182m</strain>
    </source>
</reference>
<proteinExistence type="predicted"/>
<dbReference type="EMBL" id="JARKIB010000072">
    <property type="protein sequence ID" value="KAJ7748615.1"/>
    <property type="molecule type" value="Genomic_DNA"/>
</dbReference>
<gene>
    <name evidence="1" type="ORF">B0H16DRAFT_1725432</name>
</gene>
<name>A0AAD7ITY4_9AGAR</name>
<evidence type="ECO:0000313" key="1">
    <source>
        <dbReference type="EMBL" id="KAJ7748615.1"/>
    </source>
</evidence>